<keyword evidence="6" id="KW-1185">Reference proteome</keyword>
<dbReference type="PROSITE" id="PS51036">
    <property type="entry name" value="ZF_A20"/>
    <property type="match status" value="1"/>
</dbReference>
<protein>
    <submittedName>
        <fullName evidence="7">A20-type domain-containing protein</fullName>
    </submittedName>
</protein>
<dbReference type="STRING" id="451379.A0A0N5B120"/>
<evidence type="ECO:0000313" key="7">
    <source>
        <dbReference type="WBParaSite" id="SMUV_0001097201-mRNA-1"/>
    </source>
</evidence>
<accession>A0A0N5B120</accession>
<feature type="domain" description="A20-type" evidence="5">
    <location>
        <begin position="141"/>
        <end position="176"/>
    </location>
</feature>
<proteinExistence type="predicted"/>
<evidence type="ECO:0000256" key="3">
    <source>
        <dbReference type="ARBA" id="ARBA00022833"/>
    </source>
</evidence>
<dbReference type="Proteomes" id="UP000046393">
    <property type="component" value="Unplaced"/>
</dbReference>
<organism evidence="6 7">
    <name type="scientific">Syphacia muris</name>
    <dbReference type="NCBI Taxonomy" id="451379"/>
    <lineage>
        <taxon>Eukaryota</taxon>
        <taxon>Metazoa</taxon>
        <taxon>Ecdysozoa</taxon>
        <taxon>Nematoda</taxon>
        <taxon>Chromadorea</taxon>
        <taxon>Rhabditida</taxon>
        <taxon>Spirurina</taxon>
        <taxon>Oxyuridomorpha</taxon>
        <taxon>Oxyuroidea</taxon>
        <taxon>Oxyuridae</taxon>
        <taxon>Syphacia</taxon>
    </lineage>
</organism>
<feature type="region of interest" description="Disordered" evidence="4">
    <location>
        <begin position="1364"/>
        <end position="1393"/>
    </location>
</feature>
<keyword evidence="2" id="KW-0863">Zinc-finger</keyword>
<feature type="region of interest" description="Disordered" evidence="4">
    <location>
        <begin position="431"/>
        <end position="457"/>
    </location>
</feature>
<evidence type="ECO:0000313" key="6">
    <source>
        <dbReference type="Proteomes" id="UP000046393"/>
    </source>
</evidence>
<dbReference type="WBParaSite" id="SMUV_0001097201-mRNA-1">
    <property type="protein sequence ID" value="SMUV_0001097201-mRNA-1"/>
    <property type="gene ID" value="SMUV_0001097201"/>
</dbReference>
<dbReference type="InterPro" id="IPR002653">
    <property type="entry name" value="Znf_A20"/>
</dbReference>
<reference evidence="7" key="1">
    <citation type="submission" date="2017-02" db="UniProtKB">
        <authorList>
            <consortium name="WormBaseParasite"/>
        </authorList>
    </citation>
    <scope>IDENTIFICATION</scope>
</reference>
<evidence type="ECO:0000256" key="2">
    <source>
        <dbReference type="ARBA" id="ARBA00022771"/>
    </source>
</evidence>
<feature type="compositionally biased region" description="Low complexity" evidence="4">
    <location>
        <begin position="439"/>
        <end position="448"/>
    </location>
</feature>
<feature type="compositionally biased region" description="Low complexity" evidence="4">
    <location>
        <begin position="1370"/>
        <end position="1383"/>
    </location>
</feature>
<evidence type="ECO:0000259" key="5">
    <source>
        <dbReference type="PROSITE" id="PS51036"/>
    </source>
</evidence>
<keyword evidence="1" id="KW-0479">Metal-binding</keyword>
<keyword evidence="3" id="KW-0862">Zinc</keyword>
<sequence>AAESSFEKQLAGKESDLPYANFCASGCNFSTSVDKLSLAGGESLSSFQRCCSVSRDVCFCSQDVSGFSKLCLYCRTARVHVKESFSLFDPVCLSSSVVRKSSSIHADIGFDSEDLGFVNVGRLCSGCGCCLCVGFRRNRPAVSSKLCAARGCSYFKSLSVDSICSSCLSDELVEQNAFMSELRRYADSVACRCAEEAVVDIVKYFGDNVCSSSLQIVDNCRGWCTWSSPSSLTSIISPVGNASWVRSYSGMRVSKLTIRQHHSADSFPTTYSFVFCPSHRKAVYCLNQRNKDKPKSVLVRCRRASASDADRWKSCRLRSSISRVVDVKSNLEGLKINTTCNNKQEMGHKDSLMKKPKSALEDFTSTNENLVYFASADHLFDSSSKFHKNTGSYMKRVYSQPFIADHSARLSDNRTRDWKFKPKVSFQATPKTCKQETGLPDLSLSLPPKLKRKNSNNESLPLCDAKAECVQKLEKLAAVANSELLLSTPGKRREKSFAKTNAEDQVIEHFTNQEGSGKSEYLRAQRAIEFQRNEKTSFHKNDEHILSNKTTQDESIDGRGKFHSRNLSYNTNLSKDFYFESNEHGNAKPTDQLYAKETSFPSDLVSSKLYVSSQEKQIGRKRENPTDEKKTSVFNFNLISSAKNIFNEKWNENKPIFVFKDTEKTVSDQTSNRNLKSDVGISPGKVIHNENSELPYKGFESSNPMNNEKLDELTNLCGSLDGLTEDEIRHIKKVNEYAALSMSNSWTPYVDNNTFKEVKRLSLSQQISEEDNTIFSTVNTTTVGSTKLSTQADMNGKQFGRLIDSSNMQKISEPQPIQNLNTSKTEGGELIRVIEKEKESGTKQNDSNDVVSITRGIITGNQNQQKLTGRRNEQFDMKKIKKSFDQNSAFLAEQNASDAGDHHLIKTDSLSDIKSAQQLSIIEDISKRDEVPKKSNDNQVVKDIAVNKIGIKTAQDLAKTLRKNVTSNSVFEKHRTSDSTLYIEKENGLTEEELQHILMVTKLAEADSLLTNSNYVAGNHENLVDLSSSRSNTSGLSNFNVAKNKKTINNEKITTFDPHDSLNTKDYKNLTAEELAHIQKITEMAAKELGTTSAGIIIIENLESDVTEANDTKMVSKKTDQNSVSRDGIYDTELTLQKQYDAKVSKSVVNSENVMSKLVVDNKFIPTENVKYTIPAKVTFKEAKSFKSTEEDIVNSSPDVESVTKALRFGILDGRTYSTESEYSIKSIQELSKEPDVSKWYEEQLNSLKNSLCEEDEESIENDEFDEISDTETITDVNEVDGQSRILGDATEKPAIVTKIRSKLTATGKITVITTASTTARTVSMTTSTTAELLNTTTATAAETETTTQVVTAAAATIKTDINAKPIGANNDDNNDGASTDDNNLSRPAEESLFSSATKFNQISSVCCNNSDADHSKTALKHQLLVNTEEANDNVRKDNNQTTNILINADTNKQLKLSKTADKTAEMFGSLTKFAGDAFKGAKQATEQFAQAAQHAASTGDLTVIKISKCSLTAAKAHQKQHVPEQSIRPKIEIWLTREQ</sequence>
<name>A0A0N5B120_9BILA</name>
<dbReference type="GO" id="GO:0008270">
    <property type="term" value="F:zinc ion binding"/>
    <property type="evidence" value="ECO:0007669"/>
    <property type="project" value="UniProtKB-KW"/>
</dbReference>
<evidence type="ECO:0000256" key="1">
    <source>
        <dbReference type="ARBA" id="ARBA00022723"/>
    </source>
</evidence>
<evidence type="ECO:0000256" key="4">
    <source>
        <dbReference type="SAM" id="MobiDB-lite"/>
    </source>
</evidence>
<dbReference type="GO" id="GO:0003677">
    <property type="term" value="F:DNA binding"/>
    <property type="evidence" value="ECO:0007669"/>
    <property type="project" value="InterPro"/>
</dbReference>